<organism evidence="2 3">
    <name type="scientific">Planococcus glaciei</name>
    <dbReference type="NCBI Taxonomy" id="459472"/>
    <lineage>
        <taxon>Bacteria</taxon>
        <taxon>Bacillati</taxon>
        <taxon>Bacillota</taxon>
        <taxon>Bacilli</taxon>
        <taxon>Bacillales</taxon>
        <taxon>Caryophanaceae</taxon>
        <taxon>Planococcus</taxon>
    </lineage>
</organism>
<evidence type="ECO:0000313" key="2">
    <source>
        <dbReference type="EMBL" id="QKX50084.1"/>
    </source>
</evidence>
<feature type="transmembrane region" description="Helical" evidence="1">
    <location>
        <begin position="6"/>
        <end position="23"/>
    </location>
</feature>
<sequence length="48" mass="5713">MDFFTVLFGFLPLLILAFIFRWVRQLKINSETQIKQNKEIISLLKNKG</sequence>
<name>A0A7H8Q7Z3_9BACL</name>
<reference evidence="3" key="1">
    <citation type="submission" date="2020-06" db="EMBL/GenBank/DDBJ databases">
        <title>Isolation of Planomicrobium glaciei.</title>
        <authorList>
            <person name="Malisova L."/>
            <person name="Safrankova R."/>
            <person name="Jakubu V."/>
            <person name="Spanelova P."/>
        </authorList>
    </citation>
    <scope>NUCLEOTIDE SEQUENCE [LARGE SCALE GENOMIC DNA]</scope>
    <source>
        <strain evidence="3">NRL-ATB46093</strain>
    </source>
</reference>
<gene>
    <name evidence="2" type="ORF">HF394_05500</name>
</gene>
<evidence type="ECO:0000256" key="1">
    <source>
        <dbReference type="SAM" id="Phobius"/>
    </source>
</evidence>
<dbReference type="AlphaFoldDB" id="A0A7H8Q7Z3"/>
<evidence type="ECO:0000313" key="3">
    <source>
        <dbReference type="Proteomes" id="UP000509222"/>
    </source>
</evidence>
<protein>
    <submittedName>
        <fullName evidence="2">Uncharacterized protein</fullName>
    </submittedName>
</protein>
<keyword evidence="1" id="KW-0812">Transmembrane</keyword>
<dbReference type="EMBL" id="CP051177">
    <property type="protein sequence ID" value="QKX50084.1"/>
    <property type="molecule type" value="Genomic_DNA"/>
</dbReference>
<keyword evidence="1" id="KW-0472">Membrane</keyword>
<proteinExistence type="predicted"/>
<dbReference type="RefSeq" id="WP_176294211.1">
    <property type="nucleotide sequence ID" value="NZ_CP051177.1"/>
</dbReference>
<keyword evidence="1" id="KW-1133">Transmembrane helix</keyword>
<dbReference type="Proteomes" id="UP000509222">
    <property type="component" value="Chromosome"/>
</dbReference>
<keyword evidence="3" id="KW-1185">Reference proteome</keyword>
<accession>A0A7H8Q7Z3</accession>